<gene>
    <name evidence="5" type="ORF">ElyMa_003897100</name>
</gene>
<dbReference type="SMART" id="SM00558">
    <property type="entry name" value="JmjC"/>
    <property type="match status" value="1"/>
</dbReference>
<comment type="function">
    <text evidence="3">May play a role in cellular stress response.</text>
</comment>
<evidence type="ECO:0000313" key="5">
    <source>
        <dbReference type="EMBL" id="GFR74603.1"/>
    </source>
</evidence>
<evidence type="ECO:0000256" key="3">
    <source>
        <dbReference type="ARBA" id="ARBA00037342"/>
    </source>
</evidence>
<keyword evidence="2" id="KW-0963">Cytoplasm</keyword>
<proteinExistence type="predicted"/>
<evidence type="ECO:0000259" key="4">
    <source>
        <dbReference type="PROSITE" id="PS51184"/>
    </source>
</evidence>
<comment type="subcellular location">
    <subcellularLocation>
        <location evidence="1">Cytoplasm</location>
    </subcellularLocation>
</comment>
<comment type="caution">
    <text evidence="5">The sequence shown here is derived from an EMBL/GenBank/DDBJ whole genome shotgun (WGS) entry which is preliminary data.</text>
</comment>
<accession>A0AAV4FMF5</accession>
<dbReference type="AlphaFoldDB" id="A0AAV4FMF5"/>
<name>A0AAV4FMF5_9GAST</name>
<evidence type="ECO:0000256" key="1">
    <source>
        <dbReference type="ARBA" id="ARBA00004496"/>
    </source>
</evidence>
<dbReference type="Proteomes" id="UP000762676">
    <property type="component" value="Unassembled WGS sequence"/>
</dbReference>
<organism evidence="5 6">
    <name type="scientific">Elysia marginata</name>
    <dbReference type="NCBI Taxonomy" id="1093978"/>
    <lineage>
        <taxon>Eukaryota</taxon>
        <taxon>Metazoa</taxon>
        <taxon>Spiralia</taxon>
        <taxon>Lophotrochozoa</taxon>
        <taxon>Mollusca</taxon>
        <taxon>Gastropoda</taxon>
        <taxon>Heterobranchia</taxon>
        <taxon>Euthyneura</taxon>
        <taxon>Panpulmonata</taxon>
        <taxon>Sacoglossa</taxon>
        <taxon>Placobranchoidea</taxon>
        <taxon>Plakobranchidae</taxon>
        <taxon>Elysia</taxon>
    </lineage>
</organism>
<dbReference type="InterPro" id="IPR041667">
    <property type="entry name" value="Cupin_8"/>
</dbReference>
<dbReference type="PROSITE" id="PS51184">
    <property type="entry name" value="JMJC"/>
    <property type="match status" value="1"/>
</dbReference>
<dbReference type="SUPFAM" id="SSF51197">
    <property type="entry name" value="Clavaminate synthase-like"/>
    <property type="match status" value="1"/>
</dbReference>
<dbReference type="FunFam" id="2.60.120.650:FF:000018">
    <property type="entry name" value="HSPB1-associated protein 1 homolog"/>
    <property type="match status" value="1"/>
</dbReference>
<protein>
    <submittedName>
        <fullName evidence="5">HSPB1-associated protein 1</fullName>
    </submittedName>
</protein>
<evidence type="ECO:0000313" key="6">
    <source>
        <dbReference type="Proteomes" id="UP000762676"/>
    </source>
</evidence>
<dbReference type="PANTHER" id="PTHR12461:SF43">
    <property type="entry name" value="HSPB1-ASSOCIATED PROTEIN 1"/>
    <property type="match status" value="1"/>
</dbReference>
<reference evidence="5 6" key="1">
    <citation type="journal article" date="2021" name="Elife">
        <title>Chloroplast acquisition without the gene transfer in kleptoplastic sea slugs, Plakobranchus ocellatus.</title>
        <authorList>
            <person name="Maeda T."/>
            <person name="Takahashi S."/>
            <person name="Yoshida T."/>
            <person name="Shimamura S."/>
            <person name="Takaki Y."/>
            <person name="Nagai Y."/>
            <person name="Toyoda A."/>
            <person name="Suzuki Y."/>
            <person name="Arimoto A."/>
            <person name="Ishii H."/>
            <person name="Satoh N."/>
            <person name="Nishiyama T."/>
            <person name="Hasebe M."/>
            <person name="Maruyama T."/>
            <person name="Minagawa J."/>
            <person name="Obokata J."/>
            <person name="Shigenobu S."/>
        </authorList>
    </citation>
    <scope>NUCLEOTIDE SEQUENCE [LARGE SCALE GENOMIC DNA]</scope>
</reference>
<evidence type="ECO:0000256" key="2">
    <source>
        <dbReference type="ARBA" id="ARBA00022490"/>
    </source>
</evidence>
<sequence length="594" mass="67056">MEQSRSKSMLNTPFLATGFCDAWPFCSLKTDKLAEILDGKVFACRVSEISCERTLETECVHLEISMDDFNAWLRGEAHQPNPLTDFSRSKYCCYIDYKYMRDMFCDNAEVFSHVKWSTLGLPEFDGSDSTIWIGSEGANTPCHQDTYGFNLVTQIQGRKLWILFPPEDTQFLYPTRIPFEESSIFSSVNIRNPDLAAFPLTKNSHPVIVTLNPGQTLFVPRHWWHYVQSLEPSISVNVWVPVFGDNESRYHEALTRTLASSLIRDFADVTDDDKDGFQHWLNPTETLTASSVNMEFLKTSLSQLLAEEDRECLTKDFDESETSHSTKRKSDFGHSDYLHKLALALANCPQTEIRSPVDLNSLKRKAVENDSGSKCLKTCKSSSDTKRVEPERLSGEDREFIDGNEEEFTTRQLHSLACCSVDVYLKCMRDLCDKSNCSCKRNSQMQDVSRSLITPVSRQRLSEGDKIDQSLNSDTVECESKILKAPCSLTSVAFVEGNANLYQQQSLNNILDSSARNSSENDTIGAVLSSEGKIKEDCQVNDVVRQGLLDGNLTLRDIAEAFLSSILQPDIIQAVAVKVREQCDILLRNKSKKL</sequence>
<feature type="domain" description="JmjC" evidence="4">
    <location>
        <begin position="96"/>
        <end position="257"/>
    </location>
</feature>
<dbReference type="EMBL" id="BMAT01007934">
    <property type="protein sequence ID" value="GFR74603.1"/>
    <property type="molecule type" value="Genomic_DNA"/>
</dbReference>
<keyword evidence="6" id="KW-1185">Reference proteome</keyword>
<dbReference type="InterPro" id="IPR003347">
    <property type="entry name" value="JmjC_dom"/>
</dbReference>
<dbReference type="PANTHER" id="PTHR12461">
    <property type="entry name" value="HYPOXIA-INDUCIBLE FACTOR 1 ALPHA INHIBITOR-RELATED"/>
    <property type="match status" value="1"/>
</dbReference>
<dbReference type="Pfam" id="PF13621">
    <property type="entry name" value="Cupin_8"/>
    <property type="match status" value="1"/>
</dbReference>
<dbReference type="Gene3D" id="2.60.120.650">
    <property type="entry name" value="Cupin"/>
    <property type="match status" value="1"/>
</dbReference>
<dbReference type="GO" id="GO:0005737">
    <property type="term" value="C:cytoplasm"/>
    <property type="evidence" value="ECO:0007669"/>
    <property type="project" value="UniProtKB-SubCell"/>
</dbReference>